<dbReference type="HOGENOM" id="CLU_1365003_0_0_10"/>
<dbReference type="Proteomes" id="UP000003586">
    <property type="component" value="Chromosome"/>
</dbReference>
<evidence type="ECO:0000313" key="2">
    <source>
        <dbReference type="Proteomes" id="UP000003586"/>
    </source>
</evidence>
<evidence type="ECO:0000313" key="1">
    <source>
        <dbReference type="EMBL" id="AHF17957.1"/>
    </source>
</evidence>
<dbReference type="RefSeq" id="WP_008587670.1">
    <property type="nucleotide sequence ID" value="NZ_CP007035.1"/>
</dbReference>
<sequence>MSNGLDIEQVREYYERLDNNELMRIALHDAAGLTLEAQEIVKQEIEKRKLGSAAIEAIRVQNKQHSPEEIDSYCTLARRLNCPDCGSDATPLNGALTSSTISMLVVTIQNKKLKIACPDCLDKANGKAIAVTLLLGWWGIPWGPIKTIQSLAHNNKSKTTNHEVGPNNYLRSFVIANIGAFEMYKSDKEKLQQLISVVPE</sequence>
<keyword evidence="2" id="KW-1185">Reference proteome</keyword>
<protein>
    <submittedName>
        <fullName evidence="1">Uncharacterized protein</fullName>
    </submittedName>
</protein>
<dbReference type="eggNOG" id="ENOG50311GG">
    <property type="taxonomic scope" value="Bacteria"/>
</dbReference>
<dbReference type="KEGG" id="nso:NIASO_17535"/>
<dbReference type="OrthoDB" id="359260at2"/>
<name>W0F4L9_9BACT</name>
<proteinExistence type="predicted"/>
<gene>
    <name evidence="1" type="ORF">NIASO_17535</name>
</gene>
<reference evidence="1 2" key="1">
    <citation type="submission" date="2013-12" db="EMBL/GenBank/DDBJ databases">
        <authorList>
            <consortium name="DOE Joint Genome Institute"/>
            <person name="Eisen J."/>
            <person name="Huntemann M."/>
            <person name="Han J."/>
            <person name="Chen A."/>
            <person name="Kyrpides N."/>
            <person name="Mavromatis K."/>
            <person name="Markowitz V."/>
            <person name="Palaniappan K."/>
            <person name="Ivanova N."/>
            <person name="Schaumberg A."/>
            <person name="Pati A."/>
            <person name="Liolios K."/>
            <person name="Nordberg H.P."/>
            <person name="Cantor M.N."/>
            <person name="Hua S.X."/>
            <person name="Woyke T."/>
        </authorList>
    </citation>
    <scope>NUCLEOTIDE SEQUENCE [LARGE SCALE GENOMIC DNA]</scope>
    <source>
        <strain evidence="2">DSM 19437</strain>
    </source>
</reference>
<organism evidence="1 2">
    <name type="scientific">Niabella soli DSM 19437</name>
    <dbReference type="NCBI Taxonomy" id="929713"/>
    <lineage>
        <taxon>Bacteria</taxon>
        <taxon>Pseudomonadati</taxon>
        <taxon>Bacteroidota</taxon>
        <taxon>Chitinophagia</taxon>
        <taxon>Chitinophagales</taxon>
        <taxon>Chitinophagaceae</taxon>
        <taxon>Niabella</taxon>
    </lineage>
</organism>
<dbReference type="STRING" id="929713.NIASO_17535"/>
<accession>W0F4L9</accession>
<dbReference type="AlphaFoldDB" id="W0F4L9"/>
<dbReference type="EMBL" id="CP007035">
    <property type="protein sequence ID" value="AHF17957.1"/>
    <property type="molecule type" value="Genomic_DNA"/>
</dbReference>